<name>A0ABU6JC81_9BURK</name>
<comment type="caution">
    <text evidence="1">The sequence shown here is derived from an EMBL/GenBank/DDBJ whole genome shotgun (WGS) entry which is preliminary data.</text>
</comment>
<accession>A0ABU6JC81</accession>
<sequence length="147" mass="16744">MMMPFEARKQLISRILETRKSPSDEAATVIEQSMWLWHQMAQQITPLIGETGFQALYGHAAHYTLPHCPGFSMLRTAARGDDFFQILREDLVAMEQGIAERCNTILITKFADLVSAMIGETLMDQILQSVWDTQLSQRDVKSFGDDY</sequence>
<organism evidence="1 2">
    <name type="scientific">Noviherbaspirillum album</name>
    <dbReference type="NCBI Taxonomy" id="3080276"/>
    <lineage>
        <taxon>Bacteria</taxon>
        <taxon>Pseudomonadati</taxon>
        <taxon>Pseudomonadota</taxon>
        <taxon>Betaproteobacteria</taxon>
        <taxon>Burkholderiales</taxon>
        <taxon>Oxalobacteraceae</taxon>
        <taxon>Noviherbaspirillum</taxon>
    </lineage>
</organism>
<dbReference type="Proteomes" id="UP001352263">
    <property type="component" value="Unassembled WGS sequence"/>
</dbReference>
<gene>
    <name evidence="1" type="ORF">RY831_16490</name>
</gene>
<protein>
    <submittedName>
        <fullName evidence="1">Uncharacterized protein</fullName>
    </submittedName>
</protein>
<keyword evidence="2" id="KW-1185">Reference proteome</keyword>
<evidence type="ECO:0000313" key="2">
    <source>
        <dbReference type="Proteomes" id="UP001352263"/>
    </source>
</evidence>
<dbReference type="RefSeq" id="WP_326507479.1">
    <property type="nucleotide sequence ID" value="NZ_JAWIIV010000013.1"/>
</dbReference>
<reference evidence="1 2" key="1">
    <citation type="submission" date="2023-10" db="EMBL/GenBank/DDBJ databases">
        <title>Noviherbaspirillum sp. CPCC 100848 genome assembly.</title>
        <authorList>
            <person name="Li X.Y."/>
            <person name="Fang X.M."/>
        </authorList>
    </citation>
    <scope>NUCLEOTIDE SEQUENCE [LARGE SCALE GENOMIC DNA]</scope>
    <source>
        <strain evidence="1 2">CPCC 100848</strain>
    </source>
</reference>
<evidence type="ECO:0000313" key="1">
    <source>
        <dbReference type="EMBL" id="MEC4720764.1"/>
    </source>
</evidence>
<proteinExistence type="predicted"/>
<dbReference type="EMBL" id="JAWIIV010000013">
    <property type="protein sequence ID" value="MEC4720764.1"/>
    <property type="molecule type" value="Genomic_DNA"/>
</dbReference>